<proteinExistence type="predicted"/>
<dbReference type="Pfam" id="PF00012">
    <property type="entry name" value="HSP70"/>
    <property type="match status" value="1"/>
</dbReference>
<dbReference type="PANTHER" id="PTHR19375">
    <property type="entry name" value="HEAT SHOCK PROTEIN 70KDA"/>
    <property type="match status" value="1"/>
</dbReference>
<gene>
    <name evidence="3" type="ORF">MONBRDRAFT_21620</name>
</gene>
<dbReference type="GO" id="GO:0005524">
    <property type="term" value="F:ATP binding"/>
    <property type="evidence" value="ECO:0007669"/>
    <property type="project" value="UniProtKB-KW"/>
</dbReference>
<dbReference type="InterPro" id="IPR043129">
    <property type="entry name" value="ATPase_NBD"/>
</dbReference>
<dbReference type="PROSITE" id="PS00329">
    <property type="entry name" value="HSP70_2"/>
    <property type="match status" value="1"/>
</dbReference>
<evidence type="ECO:0000256" key="1">
    <source>
        <dbReference type="ARBA" id="ARBA00022741"/>
    </source>
</evidence>
<dbReference type="KEGG" id="mbr:MONBRDRAFT_21620"/>
<dbReference type="Gene3D" id="3.30.420.40">
    <property type="match status" value="2"/>
</dbReference>
<evidence type="ECO:0000313" key="4">
    <source>
        <dbReference type="Proteomes" id="UP000001357"/>
    </source>
</evidence>
<name>A9V5B6_MONBE</name>
<dbReference type="GO" id="GO:0044183">
    <property type="term" value="F:protein folding chaperone"/>
    <property type="evidence" value="ECO:0000318"/>
    <property type="project" value="GO_Central"/>
</dbReference>
<evidence type="ECO:0000256" key="2">
    <source>
        <dbReference type="ARBA" id="ARBA00022840"/>
    </source>
</evidence>
<dbReference type="PROSITE" id="PS00297">
    <property type="entry name" value="HSP70_1"/>
    <property type="match status" value="1"/>
</dbReference>
<dbReference type="STRING" id="81824.A9V5B6"/>
<evidence type="ECO:0000313" key="3">
    <source>
        <dbReference type="EMBL" id="EDQ87251.1"/>
    </source>
</evidence>
<dbReference type="InterPro" id="IPR013126">
    <property type="entry name" value="Hsp_70_fam"/>
</dbReference>
<dbReference type="EMBL" id="CH991560">
    <property type="protein sequence ID" value="EDQ87251.1"/>
    <property type="molecule type" value="Genomic_DNA"/>
</dbReference>
<dbReference type="Proteomes" id="UP000001357">
    <property type="component" value="Unassembled WGS sequence"/>
</dbReference>
<dbReference type="GeneID" id="5893181"/>
<evidence type="ECO:0008006" key="5">
    <source>
        <dbReference type="Google" id="ProtNLM"/>
    </source>
</evidence>
<dbReference type="GO" id="GO:0016226">
    <property type="term" value="P:iron-sulfur cluster assembly"/>
    <property type="evidence" value="ECO:0000318"/>
    <property type="project" value="GO_Central"/>
</dbReference>
<dbReference type="OMA" id="GVAKDQM"/>
<dbReference type="GO" id="GO:0042026">
    <property type="term" value="P:protein refolding"/>
    <property type="evidence" value="ECO:0000318"/>
    <property type="project" value="GO_Central"/>
</dbReference>
<dbReference type="GO" id="GO:0016887">
    <property type="term" value="F:ATP hydrolysis activity"/>
    <property type="evidence" value="ECO:0000318"/>
    <property type="project" value="GO_Central"/>
</dbReference>
<protein>
    <recommendedName>
        <fullName evidence="5">Molecular chaperone DnaK</fullName>
    </recommendedName>
</protein>
<dbReference type="GO" id="GO:0031072">
    <property type="term" value="F:heat shock protein binding"/>
    <property type="evidence" value="ECO:0000318"/>
    <property type="project" value="GO_Central"/>
</dbReference>
<dbReference type="PRINTS" id="PR00301">
    <property type="entry name" value="HEATSHOCK70"/>
</dbReference>
<dbReference type="InParanoid" id="A9V5B6"/>
<dbReference type="FunFam" id="3.30.420.40:FF:000406">
    <property type="entry name" value="Chaperone protein DnaK HSP70"/>
    <property type="match status" value="1"/>
</dbReference>
<dbReference type="InterPro" id="IPR018181">
    <property type="entry name" value="Heat_shock_70_CS"/>
</dbReference>
<accession>A9V5B6</accession>
<reference evidence="3 4" key="1">
    <citation type="journal article" date="2008" name="Nature">
        <title>The genome of the choanoflagellate Monosiga brevicollis and the origin of metazoans.</title>
        <authorList>
            <consortium name="JGI Sequencing"/>
            <person name="King N."/>
            <person name="Westbrook M.J."/>
            <person name="Young S.L."/>
            <person name="Kuo A."/>
            <person name="Abedin M."/>
            <person name="Chapman J."/>
            <person name="Fairclough S."/>
            <person name="Hellsten U."/>
            <person name="Isogai Y."/>
            <person name="Letunic I."/>
            <person name="Marr M."/>
            <person name="Pincus D."/>
            <person name="Putnam N."/>
            <person name="Rokas A."/>
            <person name="Wright K.J."/>
            <person name="Zuzow R."/>
            <person name="Dirks W."/>
            <person name="Good M."/>
            <person name="Goodstein D."/>
            <person name="Lemons D."/>
            <person name="Li W."/>
            <person name="Lyons J.B."/>
            <person name="Morris A."/>
            <person name="Nichols S."/>
            <person name="Richter D.J."/>
            <person name="Salamov A."/>
            <person name="Bork P."/>
            <person name="Lim W.A."/>
            <person name="Manning G."/>
            <person name="Miller W.T."/>
            <person name="McGinnis W."/>
            <person name="Shapiro H."/>
            <person name="Tjian R."/>
            <person name="Grigoriev I.V."/>
            <person name="Rokhsar D."/>
        </authorList>
    </citation>
    <scope>NUCLEOTIDE SEQUENCE [LARGE SCALE GENOMIC DNA]</scope>
    <source>
        <strain evidence="4">MX1 / ATCC 50154</strain>
    </source>
</reference>
<keyword evidence="2" id="KW-0067">ATP-binding</keyword>
<dbReference type="AlphaFoldDB" id="A9V5B6"/>
<keyword evidence="4" id="KW-1185">Reference proteome</keyword>
<dbReference type="Gene3D" id="3.90.640.10">
    <property type="entry name" value="Actin, Chain A, domain 4"/>
    <property type="match status" value="1"/>
</dbReference>
<dbReference type="GO" id="GO:0005739">
    <property type="term" value="C:mitochondrion"/>
    <property type="evidence" value="ECO:0000318"/>
    <property type="project" value="GO_Central"/>
</dbReference>
<dbReference type="GO" id="GO:0005737">
    <property type="term" value="C:cytoplasm"/>
    <property type="evidence" value="ECO:0000318"/>
    <property type="project" value="GO_Central"/>
</dbReference>
<dbReference type="RefSeq" id="XP_001747864.1">
    <property type="nucleotide sequence ID" value="XM_001747812.1"/>
</dbReference>
<keyword evidence="1" id="KW-0547">Nucleotide-binding</keyword>
<dbReference type="GO" id="GO:0140662">
    <property type="term" value="F:ATP-dependent protein folding chaperone"/>
    <property type="evidence" value="ECO:0007669"/>
    <property type="project" value="InterPro"/>
</dbReference>
<sequence length="371" mass="40258">MNELARRSESTVGIDLGTTQSCVAYYDGQQARVLADEEGRTVIPSVVSHRPGQDDLVGHAAERQAELNPKATFATTKRLIGRLYTDEVVADAQRDVTYDVVESDNGEAWVYSPVTDRTVSPSEIAGSILGHMRRIAEQALAKEVRDVVVTVPAYFNDNQRQATRNAGLLAGLNVMRCVNEPTAAALAHGIGLKAADRERGSKLAVYDLGGGTFDISILQLHSDGTFEVLATNGDTFLGGEDVDSAVAEQLVERFKRQHGTEPDDALRQRLRLAAEKAKIELDQATETTVVLPFAGEAGRFETRLSRAEFEEMIAPVLARTEAPCRQCLKDAGLTATDLDKVLLVGGMTRTLAVHDVPSLIQEVKESGMKVR</sequence>
<organism evidence="3 4">
    <name type="scientific">Monosiga brevicollis</name>
    <name type="common">Choanoflagellate</name>
    <dbReference type="NCBI Taxonomy" id="81824"/>
    <lineage>
        <taxon>Eukaryota</taxon>
        <taxon>Choanoflagellata</taxon>
        <taxon>Craspedida</taxon>
        <taxon>Salpingoecidae</taxon>
        <taxon>Monosiga</taxon>
    </lineage>
</organism>
<dbReference type="eggNOG" id="KOG0102">
    <property type="taxonomic scope" value="Eukaryota"/>
</dbReference>
<dbReference type="SUPFAM" id="SSF53067">
    <property type="entry name" value="Actin-like ATPase domain"/>
    <property type="match status" value="2"/>
</dbReference>
<dbReference type="FunFam" id="3.90.640.10:FF:000003">
    <property type="entry name" value="Molecular chaperone DnaK"/>
    <property type="match status" value="1"/>
</dbReference>